<evidence type="ECO:0000256" key="4">
    <source>
        <dbReference type="ARBA" id="ARBA00022801"/>
    </source>
</evidence>
<evidence type="ECO:0000256" key="2">
    <source>
        <dbReference type="ARBA" id="ARBA00022670"/>
    </source>
</evidence>
<dbReference type="CDD" id="cd01087">
    <property type="entry name" value="Prolidase"/>
    <property type="match status" value="1"/>
</dbReference>
<reference evidence="10 11" key="1">
    <citation type="submission" date="2019-06" db="EMBL/GenBank/DDBJ databases">
        <title>Discovery of a novel chromosome fission-fusion reversal in muntjac.</title>
        <authorList>
            <person name="Mudd A.B."/>
            <person name="Bredeson J.V."/>
            <person name="Baum R."/>
            <person name="Hockemeyer D."/>
            <person name="Rokhsar D.S."/>
        </authorList>
    </citation>
    <scope>NUCLEOTIDE SEQUENCE [LARGE SCALE GENOMIC DNA]</scope>
    <source>
        <strain evidence="10">UCam_UCB_Mr</strain>
        <tissue evidence="10">Fibroblast cell line</tissue>
    </source>
</reference>
<keyword evidence="4" id="KW-0378">Hydrolase</keyword>
<keyword evidence="11" id="KW-1185">Reference proteome</keyword>
<dbReference type="GO" id="GO:0046872">
    <property type="term" value="F:metal ion binding"/>
    <property type="evidence" value="ECO:0007669"/>
    <property type="project" value="UniProtKB-KW"/>
</dbReference>
<dbReference type="Proteomes" id="UP000326062">
    <property type="component" value="Chromosome 2"/>
</dbReference>
<organism evidence="10 11">
    <name type="scientific">Muntiacus reevesi</name>
    <name type="common">Reeves' muntjac</name>
    <name type="synonym">Cervus reevesi</name>
    <dbReference type="NCBI Taxonomy" id="9886"/>
    <lineage>
        <taxon>Eukaryota</taxon>
        <taxon>Metazoa</taxon>
        <taxon>Chordata</taxon>
        <taxon>Craniata</taxon>
        <taxon>Vertebrata</taxon>
        <taxon>Euteleostomi</taxon>
        <taxon>Mammalia</taxon>
        <taxon>Eutheria</taxon>
        <taxon>Laurasiatheria</taxon>
        <taxon>Artiodactyla</taxon>
        <taxon>Ruminantia</taxon>
        <taxon>Pecora</taxon>
        <taxon>Cervidae</taxon>
        <taxon>Muntiacinae</taxon>
        <taxon>Muntiacus</taxon>
    </lineage>
</organism>
<dbReference type="Gene3D" id="3.90.230.10">
    <property type="entry name" value="Creatinase/methionine aminopeptidase superfamily"/>
    <property type="match status" value="1"/>
</dbReference>
<dbReference type="GO" id="GO:0006508">
    <property type="term" value="P:proteolysis"/>
    <property type="evidence" value="ECO:0007669"/>
    <property type="project" value="UniProtKB-KW"/>
</dbReference>
<proteinExistence type="inferred from homology"/>
<comment type="similarity">
    <text evidence="7">Belongs to the peptidase M24B family.</text>
</comment>
<keyword evidence="2" id="KW-0645">Protease</keyword>
<evidence type="ECO:0000256" key="7">
    <source>
        <dbReference type="RuleBase" id="RU000590"/>
    </source>
</evidence>
<dbReference type="InterPro" id="IPR001131">
    <property type="entry name" value="Peptidase_M24B_aminopep-P_CS"/>
</dbReference>
<dbReference type="EMBL" id="VCEB01000002">
    <property type="protein sequence ID" value="KAB0381625.1"/>
    <property type="molecule type" value="Genomic_DNA"/>
</dbReference>
<keyword evidence="5" id="KW-0482">Metalloprotease</keyword>
<comment type="cofactor">
    <cofactor evidence="1">
        <name>Mn(2+)</name>
        <dbReference type="ChEBI" id="CHEBI:29035"/>
    </cofactor>
</comment>
<feature type="domain" description="Peptidase M24" evidence="9">
    <location>
        <begin position="251"/>
        <end position="436"/>
    </location>
</feature>
<dbReference type="PANTHER" id="PTHR48480:SF2">
    <property type="entry name" value="PEPTIDASE D"/>
    <property type="match status" value="1"/>
</dbReference>
<comment type="caution">
    <text evidence="10">The sequence shown here is derived from an EMBL/GenBank/DDBJ whole genome shotgun (WGS) entry which is preliminary data.</text>
</comment>
<evidence type="ECO:0000313" key="10">
    <source>
        <dbReference type="EMBL" id="KAB0381625.1"/>
    </source>
</evidence>
<name>A0A5J5MN86_MUNRE</name>
<feature type="non-terminal residue" evidence="10">
    <location>
        <position position="1"/>
    </location>
</feature>
<feature type="region of interest" description="Disordered" evidence="8">
    <location>
        <begin position="67"/>
        <end position="93"/>
    </location>
</feature>
<dbReference type="InterPro" id="IPR036005">
    <property type="entry name" value="Creatinase/aminopeptidase-like"/>
</dbReference>
<evidence type="ECO:0000256" key="3">
    <source>
        <dbReference type="ARBA" id="ARBA00022723"/>
    </source>
</evidence>
<evidence type="ECO:0000256" key="5">
    <source>
        <dbReference type="ARBA" id="ARBA00023049"/>
    </source>
</evidence>
<evidence type="ECO:0000256" key="6">
    <source>
        <dbReference type="ARBA" id="ARBA00023211"/>
    </source>
</evidence>
<dbReference type="PROSITE" id="PS00491">
    <property type="entry name" value="PROLINE_PEPTIDASE"/>
    <property type="match status" value="1"/>
</dbReference>
<gene>
    <name evidence="10" type="ORF">FD755_003542</name>
</gene>
<evidence type="ECO:0000256" key="8">
    <source>
        <dbReference type="SAM" id="MobiDB-lite"/>
    </source>
</evidence>
<dbReference type="Pfam" id="PF00557">
    <property type="entry name" value="Peptidase_M24"/>
    <property type="match status" value="1"/>
</dbReference>
<dbReference type="GO" id="GO:0008237">
    <property type="term" value="F:metallopeptidase activity"/>
    <property type="evidence" value="ECO:0007669"/>
    <property type="project" value="UniProtKB-KW"/>
</dbReference>
<evidence type="ECO:0000259" key="9">
    <source>
        <dbReference type="Pfam" id="PF00557"/>
    </source>
</evidence>
<evidence type="ECO:0000313" key="11">
    <source>
        <dbReference type="Proteomes" id="UP000326062"/>
    </source>
</evidence>
<dbReference type="AlphaFoldDB" id="A0A5J5MN86"/>
<evidence type="ECO:0000256" key="1">
    <source>
        <dbReference type="ARBA" id="ARBA00001936"/>
    </source>
</evidence>
<keyword evidence="3 7" id="KW-0479">Metal-binding</keyword>
<sequence length="470" mass="51244">PSIFVGESTQLREDSLIIRLSMEPAQGAPGGIAATYQNSQSQQRTCPCTQTWALFCARLPASPWAQQAHPRGQRWGGRTSQHWPEEGSVTSTPTSTGFGCLLLTRGPSSPLSISGAPLAGHPVSRGARRHHGTLLTEKWNEACAMCNTSPDGLDYHNAFTRPEVVGSPVACVQRTDRVDTEELREMIYKKCSAPRVKLGHGPTRGSFHGRCGSASGLQFSNTLGPLSSILLVRGQDREAAHSGHPTPLCGVFDMGGEYYCFASDITCSFPANGKFTPDQKAIYEAVLRSCRAVMSAMKPGVWWPDMHRLADRIHLEELTRIGLLTGSVDAMVQVHLGAVFMPHGLGHFLGLDVHDVGGYPEGVDRIDEPGLQRLRTARHLEPRMVLTVEPGIYFIDHLLDEALADPARACFFNREVLQRFRGFGGVRIEEDVVVTDTGMELLTCVPRTVEEVEACMAGQDKAFAPFSGPK</sequence>
<dbReference type="PANTHER" id="PTHR48480">
    <property type="match status" value="1"/>
</dbReference>
<dbReference type="InterPro" id="IPR000994">
    <property type="entry name" value="Pept_M24"/>
</dbReference>
<dbReference type="SUPFAM" id="SSF55920">
    <property type="entry name" value="Creatinase/aminopeptidase"/>
    <property type="match status" value="1"/>
</dbReference>
<accession>A0A5J5MN86</accession>
<keyword evidence="6" id="KW-0464">Manganese</keyword>
<protein>
    <recommendedName>
        <fullName evidence="9">Peptidase M24 domain-containing protein</fullName>
    </recommendedName>
</protein>
<dbReference type="InterPro" id="IPR052433">
    <property type="entry name" value="X-Pro_dipept-like"/>
</dbReference>
<feature type="compositionally biased region" description="Polar residues" evidence="8">
    <location>
        <begin position="78"/>
        <end position="93"/>
    </location>
</feature>